<dbReference type="PRINTS" id="PR00320">
    <property type="entry name" value="GPROTEINBRPT"/>
</dbReference>
<evidence type="ECO:0000313" key="4">
    <source>
        <dbReference type="EMBL" id="KAJ7676211.1"/>
    </source>
</evidence>
<dbReference type="PROSITE" id="PS00678">
    <property type="entry name" value="WD_REPEATS_1"/>
    <property type="match status" value="3"/>
</dbReference>
<evidence type="ECO:0000256" key="1">
    <source>
        <dbReference type="ARBA" id="ARBA00022574"/>
    </source>
</evidence>
<dbReference type="InterPro" id="IPR001680">
    <property type="entry name" value="WD40_rpt"/>
</dbReference>
<evidence type="ECO:0000256" key="3">
    <source>
        <dbReference type="PROSITE-ProRule" id="PRU00221"/>
    </source>
</evidence>
<dbReference type="PROSITE" id="PS50294">
    <property type="entry name" value="WD_REPEATS_REGION"/>
    <property type="match status" value="4"/>
</dbReference>
<keyword evidence="2" id="KW-0677">Repeat</keyword>
<feature type="repeat" description="WD" evidence="3">
    <location>
        <begin position="108"/>
        <end position="149"/>
    </location>
</feature>
<dbReference type="InterPro" id="IPR020472">
    <property type="entry name" value="WD40_PAC1"/>
</dbReference>
<feature type="non-terminal residue" evidence="4">
    <location>
        <position position="1"/>
    </location>
</feature>
<dbReference type="PANTHER" id="PTHR22847:SF637">
    <property type="entry name" value="WD REPEAT DOMAIN 5B"/>
    <property type="match status" value="1"/>
</dbReference>
<keyword evidence="1 3" id="KW-0853">WD repeat</keyword>
<evidence type="ECO:0000256" key="2">
    <source>
        <dbReference type="ARBA" id="ARBA00022737"/>
    </source>
</evidence>
<feature type="repeat" description="WD" evidence="3">
    <location>
        <begin position="25"/>
        <end position="65"/>
    </location>
</feature>
<dbReference type="SUPFAM" id="SSF50978">
    <property type="entry name" value="WD40 repeat-like"/>
    <property type="match status" value="1"/>
</dbReference>
<dbReference type="PROSITE" id="PS50082">
    <property type="entry name" value="WD_REPEATS_2"/>
    <property type="match status" value="4"/>
</dbReference>
<keyword evidence="5" id="KW-1185">Reference proteome</keyword>
<dbReference type="SMART" id="SM00320">
    <property type="entry name" value="WD40"/>
    <property type="match status" value="5"/>
</dbReference>
<feature type="repeat" description="WD" evidence="3">
    <location>
        <begin position="67"/>
        <end position="108"/>
    </location>
</feature>
<accession>A0AAD7D2S8</accession>
<proteinExistence type="predicted"/>
<dbReference type="Gene3D" id="2.130.10.10">
    <property type="entry name" value="YVTN repeat-like/Quinoprotein amine dehydrogenase"/>
    <property type="match status" value="2"/>
</dbReference>
<dbReference type="Pfam" id="PF00400">
    <property type="entry name" value="WD40"/>
    <property type="match status" value="5"/>
</dbReference>
<evidence type="ECO:0000313" key="5">
    <source>
        <dbReference type="Proteomes" id="UP001221757"/>
    </source>
</evidence>
<dbReference type="AlphaFoldDB" id="A0AAD7D2S8"/>
<protein>
    <submittedName>
        <fullName evidence="4">WD40-repeat-containing domain protein</fullName>
    </submittedName>
</protein>
<dbReference type="Proteomes" id="UP001221757">
    <property type="component" value="Unassembled WGS sequence"/>
</dbReference>
<dbReference type="PANTHER" id="PTHR22847">
    <property type="entry name" value="WD40 REPEAT PROTEIN"/>
    <property type="match status" value="1"/>
</dbReference>
<organism evidence="4 5">
    <name type="scientific">Mycena rosella</name>
    <name type="common">Pink bonnet</name>
    <name type="synonym">Agaricus rosellus</name>
    <dbReference type="NCBI Taxonomy" id="1033263"/>
    <lineage>
        <taxon>Eukaryota</taxon>
        <taxon>Fungi</taxon>
        <taxon>Dikarya</taxon>
        <taxon>Basidiomycota</taxon>
        <taxon>Agaricomycotina</taxon>
        <taxon>Agaricomycetes</taxon>
        <taxon>Agaricomycetidae</taxon>
        <taxon>Agaricales</taxon>
        <taxon>Marasmiineae</taxon>
        <taxon>Mycenaceae</taxon>
        <taxon>Mycena</taxon>
    </lineage>
</organism>
<reference evidence="4" key="1">
    <citation type="submission" date="2023-03" db="EMBL/GenBank/DDBJ databases">
        <title>Massive genome expansion in bonnet fungi (Mycena s.s.) driven by repeated elements and novel gene families across ecological guilds.</title>
        <authorList>
            <consortium name="Lawrence Berkeley National Laboratory"/>
            <person name="Harder C.B."/>
            <person name="Miyauchi S."/>
            <person name="Viragh M."/>
            <person name="Kuo A."/>
            <person name="Thoen E."/>
            <person name="Andreopoulos B."/>
            <person name="Lu D."/>
            <person name="Skrede I."/>
            <person name="Drula E."/>
            <person name="Henrissat B."/>
            <person name="Morin E."/>
            <person name="Kohler A."/>
            <person name="Barry K."/>
            <person name="LaButti K."/>
            <person name="Morin E."/>
            <person name="Salamov A."/>
            <person name="Lipzen A."/>
            <person name="Mereny Z."/>
            <person name="Hegedus B."/>
            <person name="Baldrian P."/>
            <person name="Stursova M."/>
            <person name="Weitz H."/>
            <person name="Taylor A."/>
            <person name="Grigoriev I.V."/>
            <person name="Nagy L.G."/>
            <person name="Martin F."/>
            <person name="Kauserud H."/>
        </authorList>
    </citation>
    <scope>NUCLEOTIDE SEQUENCE</scope>
    <source>
        <strain evidence="4">CBHHK067</strain>
    </source>
</reference>
<dbReference type="GO" id="GO:1990234">
    <property type="term" value="C:transferase complex"/>
    <property type="evidence" value="ECO:0007669"/>
    <property type="project" value="UniProtKB-ARBA"/>
</dbReference>
<dbReference type="InterPro" id="IPR036322">
    <property type="entry name" value="WD40_repeat_dom_sf"/>
</dbReference>
<dbReference type="EMBL" id="JARKIE010000145">
    <property type="protein sequence ID" value="KAJ7676211.1"/>
    <property type="molecule type" value="Genomic_DNA"/>
</dbReference>
<name>A0AAD7D2S8_MYCRO</name>
<feature type="repeat" description="WD" evidence="3">
    <location>
        <begin position="199"/>
        <end position="235"/>
    </location>
</feature>
<dbReference type="InterPro" id="IPR019775">
    <property type="entry name" value="WD40_repeat_CS"/>
</dbReference>
<dbReference type="InterPro" id="IPR015943">
    <property type="entry name" value="WD40/YVTN_repeat-like_dom_sf"/>
</dbReference>
<feature type="non-terminal residue" evidence="4">
    <location>
        <position position="235"/>
    </location>
</feature>
<sequence length="235" mass="25421">IRNGRSDIIAPIVYSPSGVECAESFEGHTGDIMAVLLTNDGYITSASRDATIRFWNPSSGAPVLEPFVAHAKCVSCLASSRDGALLVSGSRDGTASVWDMQSHQMLAVFEHGDWVTCVALSPTSAVVVTGCRDTTVKFWDMSSQRKSRITFRKHTTPITGVIFLEDNIVISSSLDGSIYLHHLIEIWDVRTRTHALGPLTGHKDAVTSVAFSADGGRLVSGSWDRKIRVWDVGTG</sequence>
<comment type="caution">
    <text evidence="4">The sequence shown here is derived from an EMBL/GenBank/DDBJ whole genome shotgun (WGS) entry which is preliminary data.</text>
</comment>
<dbReference type="CDD" id="cd00200">
    <property type="entry name" value="WD40"/>
    <property type="match status" value="1"/>
</dbReference>
<gene>
    <name evidence="4" type="ORF">B0H17DRAFT_901127</name>
</gene>